<name>A0A7C3CTQ8_9BACT</name>
<organism evidence="1">
    <name type="scientific">Thermosulfurimonas dismutans</name>
    <dbReference type="NCBI Taxonomy" id="999894"/>
    <lineage>
        <taxon>Bacteria</taxon>
        <taxon>Pseudomonadati</taxon>
        <taxon>Thermodesulfobacteriota</taxon>
        <taxon>Thermodesulfobacteria</taxon>
        <taxon>Thermodesulfobacteriales</taxon>
        <taxon>Thermodesulfobacteriaceae</taxon>
        <taxon>Thermosulfurimonas</taxon>
    </lineage>
</organism>
<dbReference type="Proteomes" id="UP000886043">
    <property type="component" value="Unassembled WGS sequence"/>
</dbReference>
<proteinExistence type="predicted"/>
<gene>
    <name evidence="1" type="ORF">ENJ40_07035</name>
</gene>
<dbReference type="AlphaFoldDB" id="A0A7C3CTQ8"/>
<dbReference type="EMBL" id="DRMH01000091">
    <property type="protein sequence ID" value="HFC98193.1"/>
    <property type="molecule type" value="Genomic_DNA"/>
</dbReference>
<reference evidence="1" key="1">
    <citation type="journal article" date="2020" name="mSystems">
        <title>Genome- and Community-Level Interaction Insights into Carbon Utilization and Element Cycling Functions of Hydrothermarchaeota in Hydrothermal Sediment.</title>
        <authorList>
            <person name="Zhou Z."/>
            <person name="Liu Y."/>
            <person name="Xu W."/>
            <person name="Pan J."/>
            <person name="Luo Z.H."/>
            <person name="Li M."/>
        </authorList>
    </citation>
    <scope>NUCLEOTIDE SEQUENCE [LARGE SCALE GENOMIC DNA]</scope>
    <source>
        <strain evidence="1">HyVt-483</strain>
    </source>
</reference>
<sequence length="78" mass="8724">MREFAYVCLDCDRVFYVARYREGETLCPRCAGRVHVPLASTLPPVAGGAVWPEPVPEEAEADAPVRSLLEFGFREVRV</sequence>
<protein>
    <submittedName>
        <fullName evidence="1">Uncharacterized protein</fullName>
    </submittedName>
</protein>
<evidence type="ECO:0000313" key="1">
    <source>
        <dbReference type="EMBL" id="HFC98193.1"/>
    </source>
</evidence>
<comment type="caution">
    <text evidence="1">The sequence shown here is derived from an EMBL/GenBank/DDBJ whole genome shotgun (WGS) entry which is preliminary data.</text>
</comment>
<accession>A0A7C3CTQ8</accession>